<dbReference type="Proteomes" id="UP000601435">
    <property type="component" value="Unassembled WGS sequence"/>
</dbReference>
<gene>
    <name evidence="2" type="ORF">SNEC2469_LOCUS26653</name>
</gene>
<protein>
    <submittedName>
        <fullName evidence="2">Uncharacterized protein</fullName>
    </submittedName>
</protein>
<comment type="caution">
    <text evidence="2">The sequence shown here is derived from an EMBL/GenBank/DDBJ whole genome shotgun (WGS) entry which is preliminary data.</text>
</comment>
<proteinExistence type="predicted"/>
<feature type="region of interest" description="Disordered" evidence="1">
    <location>
        <begin position="95"/>
        <end position="114"/>
    </location>
</feature>
<dbReference type="EMBL" id="CAJNJA010054631">
    <property type="protein sequence ID" value="CAE7853668.1"/>
    <property type="molecule type" value="Genomic_DNA"/>
</dbReference>
<dbReference type="OrthoDB" id="415848at2759"/>
<evidence type="ECO:0000313" key="2">
    <source>
        <dbReference type="EMBL" id="CAE7853668.1"/>
    </source>
</evidence>
<dbReference type="AlphaFoldDB" id="A0A813A3I7"/>
<reference evidence="2" key="1">
    <citation type="submission" date="2021-02" db="EMBL/GenBank/DDBJ databases">
        <authorList>
            <person name="Dougan E. K."/>
            <person name="Rhodes N."/>
            <person name="Thang M."/>
            <person name="Chan C."/>
        </authorList>
    </citation>
    <scope>NUCLEOTIDE SEQUENCE</scope>
</reference>
<keyword evidence="3" id="KW-1185">Reference proteome</keyword>
<name>A0A813A3I7_9DINO</name>
<accession>A0A813A3I7</accession>
<evidence type="ECO:0000313" key="3">
    <source>
        <dbReference type="Proteomes" id="UP000601435"/>
    </source>
</evidence>
<organism evidence="2 3">
    <name type="scientific">Symbiodinium necroappetens</name>
    <dbReference type="NCBI Taxonomy" id="1628268"/>
    <lineage>
        <taxon>Eukaryota</taxon>
        <taxon>Sar</taxon>
        <taxon>Alveolata</taxon>
        <taxon>Dinophyceae</taxon>
        <taxon>Suessiales</taxon>
        <taxon>Symbiodiniaceae</taxon>
        <taxon>Symbiodinium</taxon>
    </lineage>
</organism>
<sequence length="838" mass="94418">MEDCFAAAALEEVYNYLRGYAGLFCVLQAWMQATPEELAAAGLGTLPATLKDPGATTAVDAEEDELDSASGAELLALLHGVMCTHDDYGEFQAEAANDKTQTPGKAAKKEPTSNKTKMARTLQDANFDKEDFIKRMEVTIKRKNEKEVLVEDPCGRGDRPLQSFRQNMYDNEWEYWVKVREHGKRRQAVSYEENLKKMKEVAEDPANMAAIEKDLGSFEVPLGDASPDAKAGPDPSAHKFAQSKEALEKFTGSVMGKIGKLRLYGKAEDRMKQATLVTAKKSFDKPESPTEAKLKASARAAIRTARNVVKDIGLEKARGLGGLLPLAKLSEDHSERGSHSLFSKKLGLALPIPLTELPTSCGTVPPNIQRISIIDWVKYFLHYNHWHVFAGLRRPDKIREKKIWSAWWERYRIHDPSHPIFEAADNGKVDLCRTAAVVLHGDEGRERRRQAFFVLSFHSVLGRGTTDSLGSKANNVLHTSTKKVRKPYLKMNLNFKGHSYTTRFVTGVLPRGRYGDGDKHFIDLLSAAYDDLKFLQTAGLVDRPDACREHMLMQRNPSTKKRVECATFVKQVLFMSWPPAVRIIDNRDRLAEHFAFDIFHTFHLGVGKFFVGSVLAILSNFESGNVERRFQQLTAKFREWCRRTGHTMIVSKLTKDLITWEATTDYPFGSWFKADLTTTLMEWIESLEGSLTDPLFLLAIDATKCINRFFRILYSEGVWLAVETAAQTGQLASKFLRRYEQLAVQAYSDEITLFSLPPKLHPLHHFATQLLASARAGQLALNPLAYSTQMSEDLVGRPSRLSRRVGSRLVVSRTLQRYLKASYAQWVREGLIIETKSS</sequence>
<evidence type="ECO:0000256" key="1">
    <source>
        <dbReference type="SAM" id="MobiDB-lite"/>
    </source>
</evidence>